<feature type="region of interest" description="Disordered" evidence="1">
    <location>
        <begin position="186"/>
        <end position="213"/>
    </location>
</feature>
<name>A0AAW2E654_9ROSI</name>
<feature type="compositionally biased region" description="Polar residues" evidence="1">
    <location>
        <begin position="126"/>
        <end position="137"/>
    </location>
</feature>
<sequence>MAHLPRAQIPDQAESPATSRLDPLGPKDQRDLQTTSLFSDPSTFVINRTNQAEVKDKTKVSTTQLTPRSHYRYSQSQQKARGAAGLKEFRQKQSLEGKAAAPDTVFNFKTSKPIVFSAGSSMKPNCDISSDMDTPTRGSDDQGESLSGIIRKDPLRGFSNDQSTPGGDMEDRIVATTHNVSAMVLKRIDPKLRPPKKKAEASTSPRAIQGEDIMIQKNLADDFAQEKLKKDSDGMQIEDGGEPSVSD</sequence>
<dbReference type="EMBL" id="JAZDWU010000001">
    <property type="protein sequence ID" value="KAL0017110.1"/>
    <property type="molecule type" value="Genomic_DNA"/>
</dbReference>
<feature type="compositionally biased region" description="Polar residues" evidence="1">
    <location>
        <begin position="60"/>
        <end position="79"/>
    </location>
</feature>
<feature type="region of interest" description="Disordered" evidence="1">
    <location>
        <begin position="126"/>
        <end position="170"/>
    </location>
</feature>
<feature type="region of interest" description="Disordered" evidence="1">
    <location>
        <begin position="1"/>
        <end position="82"/>
    </location>
</feature>
<reference evidence="2 3" key="1">
    <citation type="submission" date="2024-01" db="EMBL/GenBank/DDBJ databases">
        <title>A telomere-to-telomere, gap-free genome of sweet tea (Lithocarpus litseifolius).</title>
        <authorList>
            <person name="Zhou J."/>
        </authorList>
    </citation>
    <scope>NUCLEOTIDE SEQUENCE [LARGE SCALE GENOMIC DNA]</scope>
    <source>
        <strain evidence="2">Zhou-2022a</strain>
        <tissue evidence="2">Leaf</tissue>
    </source>
</reference>
<evidence type="ECO:0000313" key="2">
    <source>
        <dbReference type="EMBL" id="KAL0017110.1"/>
    </source>
</evidence>
<feature type="compositionally biased region" description="Basic and acidic residues" evidence="1">
    <location>
        <begin position="186"/>
        <end position="200"/>
    </location>
</feature>
<comment type="caution">
    <text evidence="2">The sequence shown here is derived from an EMBL/GenBank/DDBJ whole genome shotgun (WGS) entry which is preliminary data.</text>
</comment>
<organism evidence="2 3">
    <name type="scientific">Lithocarpus litseifolius</name>
    <dbReference type="NCBI Taxonomy" id="425828"/>
    <lineage>
        <taxon>Eukaryota</taxon>
        <taxon>Viridiplantae</taxon>
        <taxon>Streptophyta</taxon>
        <taxon>Embryophyta</taxon>
        <taxon>Tracheophyta</taxon>
        <taxon>Spermatophyta</taxon>
        <taxon>Magnoliopsida</taxon>
        <taxon>eudicotyledons</taxon>
        <taxon>Gunneridae</taxon>
        <taxon>Pentapetalae</taxon>
        <taxon>rosids</taxon>
        <taxon>fabids</taxon>
        <taxon>Fagales</taxon>
        <taxon>Fagaceae</taxon>
        <taxon>Lithocarpus</taxon>
    </lineage>
</organism>
<protein>
    <submittedName>
        <fullName evidence="2">Uncharacterized protein</fullName>
    </submittedName>
</protein>
<accession>A0AAW2E654</accession>
<feature type="compositionally biased region" description="Polar residues" evidence="1">
    <location>
        <begin position="32"/>
        <end position="52"/>
    </location>
</feature>
<dbReference type="AlphaFoldDB" id="A0AAW2E654"/>
<feature type="region of interest" description="Disordered" evidence="1">
    <location>
        <begin position="227"/>
        <end position="247"/>
    </location>
</feature>
<proteinExistence type="predicted"/>
<gene>
    <name evidence="2" type="ORF">SO802_004179</name>
</gene>
<evidence type="ECO:0000256" key="1">
    <source>
        <dbReference type="SAM" id="MobiDB-lite"/>
    </source>
</evidence>
<evidence type="ECO:0000313" key="3">
    <source>
        <dbReference type="Proteomes" id="UP001459277"/>
    </source>
</evidence>
<dbReference type="Proteomes" id="UP001459277">
    <property type="component" value="Unassembled WGS sequence"/>
</dbReference>
<keyword evidence="3" id="KW-1185">Reference proteome</keyword>